<evidence type="ECO:0000313" key="1">
    <source>
        <dbReference type="EMBL" id="QHS97643.1"/>
    </source>
</evidence>
<name>A0A6C0C256_9ZZZZ</name>
<dbReference type="AlphaFoldDB" id="A0A6C0C256"/>
<protein>
    <submittedName>
        <fullName evidence="1">Uncharacterized protein</fullName>
    </submittedName>
</protein>
<dbReference type="EMBL" id="MN739301">
    <property type="protein sequence ID" value="QHS97643.1"/>
    <property type="molecule type" value="Genomic_DNA"/>
</dbReference>
<sequence>MPVAPLATLAGRALAVKPELAIPAAWAVGTFAHNQLLKHNTPNGAVLQAANKLHLFTEAKNAFGFTGVLPVSVLTPNFEVAWVDSQSCDIKARDMSPNLLYIGGVFAELSFPRETLPYDAVPGGEGERMENIDCIFFGYTTHPAVVPLCPSLQIALQQKSQTKVLYYAIAIPKGAAKKAFESLSAFKDTRRAAGPASGKENPQKRRGVLDKIPDRLNYLRQDVRARARALRIVSSTHGRDVYLNAAFAAPVTWLELSANSGVTCVSDSQLYNVLGGRTVECGGRRYK</sequence>
<proteinExistence type="predicted"/>
<organism evidence="1">
    <name type="scientific">viral metagenome</name>
    <dbReference type="NCBI Taxonomy" id="1070528"/>
    <lineage>
        <taxon>unclassified sequences</taxon>
        <taxon>metagenomes</taxon>
        <taxon>organismal metagenomes</taxon>
    </lineage>
</organism>
<accession>A0A6C0C256</accession>
<reference evidence="1" key="1">
    <citation type="journal article" date="2020" name="Nature">
        <title>Giant virus diversity and host interactions through global metagenomics.</title>
        <authorList>
            <person name="Schulz F."/>
            <person name="Roux S."/>
            <person name="Paez-Espino D."/>
            <person name="Jungbluth S."/>
            <person name="Walsh D.A."/>
            <person name="Denef V.J."/>
            <person name="McMahon K.D."/>
            <person name="Konstantinidis K.T."/>
            <person name="Eloe-Fadrosh E.A."/>
            <person name="Kyrpides N.C."/>
            <person name="Woyke T."/>
        </authorList>
    </citation>
    <scope>NUCLEOTIDE SEQUENCE</scope>
    <source>
        <strain evidence="1">GVMAG-M-3300020182-33</strain>
    </source>
</reference>